<dbReference type="RefSeq" id="XP_820559.1">
    <property type="nucleotide sequence ID" value="XM_815466.1"/>
</dbReference>
<keyword evidence="1" id="KW-0472">Membrane</keyword>
<keyword evidence="3" id="KW-1185">Reference proteome</keyword>
<keyword evidence="1" id="KW-1133">Transmembrane helix</keyword>
<feature type="transmembrane region" description="Helical" evidence="1">
    <location>
        <begin position="239"/>
        <end position="262"/>
    </location>
</feature>
<dbReference type="AlphaFoldDB" id="Q4E1M6"/>
<dbReference type="eggNOG" id="ENOG502S2H9">
    <property type="taxonomic scope" value="Eukaryota"/>
</dbReference>
<evidence type="ECO:0000313" key="2">
    <source>
        <dbReference type="EMBL" id="EAN98708.1"/>
    </source>
</evidence>
<protein>
    <recommendedName>
        <fullName evidence="4">J domain-containing protein</fullName>
    </recommendedName>
</protein>
<dbReference type="EMBL" id="AAHK01000045">
    <property type="protein sequence ID" value="EAN98708.1"/>
    <property type="molecule type" value="Genomic_DNA"/>
</dbReference>
<keyword evidence="1" id="KW-0812">Transmembrane</keyword>
<dbReference type="SUPFAM" id="SSF46565">
    <property type="entry name" value="Chaperone J-domain"/>
    <property type="match status" value="1"/>
</dbReference>
<gene>
    <name evidence="2" type="ORF">Tc00.1047053507093.320</name>
</gene>
<evidence type="ECO:0008006" key="4">
    <source>
        <dbReference type="Google" id="ProtNLM"/>
    </source>
</evidence>
<reference evidence="2 3" key="1">
    <citation type="journal article" date="2005" name="Science">
        <title>The genome sequence of Trypanosoma cruzi, etiologic agent of Chagas disease.</title>
        <authorList>
            <person name="El-Sayed N.M."/>
            <person name="Myler P.J."/>
            <person name="Bartholomeu D.C."/>
            <person name="Nilsson D."/>
            <person name="Aggarwal G."/>
            <person name="Tran A.N."/>
            <person name="Ghedin E."/>
            <person name="Worthey E.A."/>
            <person name="Delcher A.L."/>
            <person name="Blandin G."/>
            <person name="Westenberger S.J."/>
            <person name="Caler E."/>
            <person name="Cerqueira G.C."/>
            <person name="Branche C."/>
            <person name="Haas B."/>
            <person name="Anupama A."/>
            <person name="Arner E."/>
            <person name="Aslund L."/>
            <person name="Attipoe P."/>
            <person name="Bontempi E."/>
            <person name="Bringaud F."/>
            <person name="Burton P."/>
            <person name="Cadag E."/>
            <person name="Campbell D.A."/>
            <person name="Carrington M."/>
            <person name="Crabtree J."/>
            <person name="Darban H."/>
            <person name="da Silveira J.F."/>
            <person name="de Jong P."/>
            <person name="Edwards K."/>
            <person name="Englund P.T."/>
            <person name="Fazelina G."/>
            <person name="Feldblyum T."/>
            <person name="Ferella M."/>
            <person name="Frasch A.C."/>
            <person name="Gull K."/>
            <person name="Horn D."/>
            <person name="Hou L."/>
            <person name="Huang Y."/>
            <person name="Kindlund E."/>
            <person name="Klingbeil M."/>
            <person name="Kluge S."/>
            <person name="Koo H."/>
            <person name="Lacerda D."/>
            <person name="Levin M.J."/>
            <person name="Lorenzi H."/>
            <person name="Louie T."/>
            <person name="Machado C.R."/>
            <person name="McCulloch R."/>
            <person name="McKenna A."/>
            <person name="Mizuno Y."/>
            <person name="Mottram J.C."/>
            <person name="Nelson S."/>
            <person name="Ochaya S."/>
            <person name="Osoegawa K."/>
            <person name="Pai G."/>
            <person name="Parsons M."/>
            <person name="Pentony M."/>
            <person name="Pettersson U."/>
            <person name="Pop M."/>
            <person name="Ramirez J.L."/>
            <person name="Rinta J."/>
            <person name="Robertson L."/>
            <person name="Salzberg S.L."/>
            <person name="Sanchez D.O."/>
            <person name="Seyler A."/>
            <person name="Sharma R."/>
            <person name="Shetty J."/>
            <person name="Simpson A.J."/>
            <person name="Sisk E."/>
            <person name="Tammi M.T."/>
            <person name="Tarleton R."/>
            <person name="Teixeira S."/>
            <person name="Van Aken S."/>
            <person name="Vogt C."/>
            <person name="Ward P.N."/>
            <person name="Wickstead B."/>
            <person name="Wortman J."/>
            <person name="White O."/>
            <person name="Fraser C.M."/>
            <person name="Stuart K.D."/>
            <person name="Andersson B."/>
        </authorList>
    </citation>
    <scope>NUCLEOTIDE SEQUENCE [LARGE SCALE GENOMIC DNA]</scope>
    <source>
        <strain evidence="2 3">CL Brener</strain>
    </source>
</reference>
<accession>Q4E1M6</accession>
<dbReference type="InParanoid" id="Q4E1M6"/>
<dbReference type="InterPro" id="IPR036869">
    <property type="entry name" value="J_dom_sf"/>
</dbReference>
<organism evidence="2 3">
    <name type="scientific">Trypanosoma cruzi (strain CL Brener)</name>
    <dbReference type="NCBI Taxonomy" id="353153"/>
    <lineage>
        <taxon>Eukaryota</taxon>
        <taxon>Discoba</taxon>
        <taxon>Euglenozoa</taxon>
        <taxon>Kinetoplastea</taxon>
        <taxon>Metakinetoplastina</taxon>
        <taxon>Trypanosomatida</taxon>
        <taxon>Trypanosomatidae</taxon>
        <taxon>Trypanosoma</taxon>
        <taxon>Schizotrypanum</taxon>
    </lineage>
</organism>
<dbReference type="STRING" id="353153.Q4E1M6"/>
<dbReference type="Proteomes" id="UP000002296">
    <property type="component" value="Unassembled WGS sequence"/>
</dbReference>
<dbReference type="CDD" id="cd06257">
    <property type="entry name" value="DnaJ"/>
    <property type="match status" value="1"/>
</dbReference>
<dbReference type="PaxDb" id="353153-Q4E1M6"/>
<sequence>MCRHNIFFSDDFMRFGVGEGWVVGPVCIVRLEKTIFLNGGEPKDTPPFTHHPAAEREKKFQQQERNAPTSLQIYIDIYKGSMNVSGFRALARCGIQRGFNDCLNRGLPPCARRSLSASLSLSITSVPHTSLFAQSRTQFAQVPGKRDQEAFLSQYNPLEVLDLDESCTVEEIDEAFKRMSAKYGPNGPRPDAQLLDRVFRAHAILKDPGSPFYLRAHSSETDRHRLQFQLLPKSKRRIIGFQVGILVLLLAGLAILVFVLILRPMKRSIRAATR</sequence>
<dbReference type="Gene3D" id="1.10.287.110">
    <property type="entry name" value="DnaJ domain"/>
    <property type="match status" value="1"/>
</dbReference>
<dbReference type="SMR" id="Q4E1M6"/>
<proteinExistence type="predicted"/>
<dbReference type="GeneID" id="3553253"/>
<dbReference type="InterPro" id="IPR001623">
    <property type="entry name" value="DnaJ_domain"/>
</dbReference>
<comment type="caution">
    <text evidence="2">The sequence shown here is derived from an EMBL/GenBank/DDBJ whole genome shotgun (WGS) entry which is preliminary data.</text>
</comment>
<evidence type="ECO:0000256" key="1">
    <source>
        <dbReference type="SAM" id="Phobius"/>
    </source>
</evidence>
<evidence type="ECO:0000313" key="3">
    <source>
        <dbReference type="Proteomes" id="UP000002296"/>
    </source>
</evidence>
<name>Q4E1M6_TRYCC</name>
<dbReference type="KEGG" id="tcr:507093.320"/>